<dbReference type="PROSITE" id="PS00194">
    <property type="entry name" value="THIOREDOXIN_1"/>
    <property type="match status" value="1"/>
</dbReference>
<keyword evidence="2" id="KW-0201">Cytochrome c-type biogenesis</keyword>
<dbReference type="EMBL" id="PUHZ01000014">
    <property type="protein sequence ID" value="PQO45603.1"/>
    <property type="molecule type" value="Genomic_DNA"/>
</dbReference>
<dbReference type="AlphaFoldDB" id="A0A2S8GMD6"/>
<comment type="subcellular location">
    <subcellularLocation>
        <location evidence="1">Cell envelope</location>
    </subcellularLocation>
</comment>
<dbReference type="OrthoDB" id="252709at2"/>
<feature type="chain" id="PRO_5015742291" description="Thioredoxin domain-containing protein" evidence="4">
    <location>
        <begin position="27"/>
        <end position="380"/>
    </location>
</feature>
<gene>
    <name evidence="6" type="ORF">C5Y93_14275</name>
</gene>
<accession>A0A2S8GMD6</accession>
<sequence>MNRLARMGLTMLLAITLFASDRHAYAEETAEKDFAPATFEQGVQQILDFRDAGLAKKLRAPELYPKCVAMIDVLWERDLTDDEYLKLLDMKADFLEKNPHWTSREQRKAFLDEVMQSENEQLAIRAMTISVASQFKLYKRMSFRECREFAQEACEEILNSPPTIRTAIMAEQTLYLLGWSPGKREVFQQQVIQLADHFQDVDDENIAKAITELNRVARRFKLVGQPLELTGTKLDGTDLNYPAAYQGKVVLVDFWATWCGPCVREFPNMKRLYEIYHPHGFEIIGITLDDTKKPIETFVAEQEIPWTIAWTEKADGVRGWEDENARRYEVNAIPTVIFIDKQGVIQSVNCHGERLNKLLAEAYPDVPVPSEEGAEQNERK</sequence>
<dbReference type="PANTHER" id="PTHR42852">
    <property type="entry name" value="THIOL:DISULFIDE INTERCHANGE PROTEIN DSBE"/>
    <property type="match status" value="1"/>
</dbReference>
<dbReference type="GO" id="GO:0030313">
    <property type="term" value="C:cell envelope"/>
    <property type="evidence" value="ECO:0007669"/>
    <property type="project" value="UniProtKB-SubCell"/>
</dbReference>
<evidence type="ECO:0000313" key="6">
    <source>
        <dbReference type="EMBL" id="PQO45603.1"/>
    </source>
</evidence>
<dbReference type="CDD" id="cd02966">
    <property type="entry name" value="TlpA_like_family"/>
    <property type="match status" value="1"/>
</dbReference>
<dbReference type="RefSeq" id="WP_105336094.1">
    <property type="nucleotide sequence ID" value="NZ_PUHZ01000014.1"/>
</dbReference>
<dbReference type="InterPro" id="IPR050553">
    <property type="entry name" value="Thioredoxin_ResA/DsbE_sf"/>
</dbReference>
<reference evidence="6 7" key="1">
    <citation type="submission" date="2018-02" db="EMBL/GenBank/DDBJ databases">
        <title>Comparative genomes isolates from brazilian mangrove.</title>
        <authorList>
            <person name="Araujo J.E."/>
            <person name="Taketani R.G."/>
            <person name="Silva M.C.P."/>
            <person name="Loureco M.V."/>
            <person name="Andreote F.D."/>
        </authorList>
    </citation>
    <scope>NUCLEOTIDE SEQUENCE [LARGE SCALE GENOMIC DNA]</scope>
    <source>
        <strain evidence="6 7">Nap-Phe MGV</strain>
    </source>
</reference>
<comment type="caution">
    <text evidence="6">The sequence shown here is derived from an EMBL/GenBank/DDBJ whole genome shotgun (WGS) entry which is preliminary data.</text>
</comment>
<evidence type="ECO:0000256" key="2">
    <source>
        <dbReference type="ARBA" id="ARBA00022748"/>
    </source>
</evidence>
<dbReference type="GO" id="GO:0017004">
    <property type="term" value="P:cytochrome complex assembly"/>
    <property type="evidence" value="ECO:0007669"/>
    <property type="project" value="UniProtKB-KW"/>
</dbReference>
<dbReference type="InterPro" id="IPR013766">
    <property type="entry name" value="Thioredoxin_domain"/>
</dbReference>
<evidence type="ECO:0000259" key="5">
    <source>
        <dbReference type="PROSITE" id="PS51352"/>
    </source>
</evidence>
<evidence type="ECO:0000256" key="3">
    <source>
        <dbReference type="ARBA" id="ARBA00023284"/>
    </source>
</evidence>
<protein>
    <recommendedName>
        <fullName evidence="5">Thioredoxin domain-containing protein</fullName>
    </recommendedName>
</protein>
<dbReference type="SUPFAM" id="SSF52833">
    <property type="entry name" value="Thioredoxin-like"/>
    <property type="match status" value="1"/>
</dbReference>
<dbReference type="InterPro" id="IPR036249">
    <property type="entry name" value="Thioredoxin-like_sf"/>
</dbReference>
<evidence type="ECO:0000313" key="7">
    <source>
        <dbReference type="Proteomes" id="UP000237819"/>
    </source>
</evidence>
<organism evidence="6 7">
    <name type="scientific">Blastopirellula marina</name>
    <dbReference type="NCBI Taxonomy" id="124"/>
    <lineage>
        <taxon>Bacteria</taxon>
        <taxon>Pseudomonadati</taxon>
        <taxon>Planctomycetota</taxon>
        <taxon>Planctomycetia</taxon>
        <taxon>Pirellulales</taxon>
        <taxon>Pirellulaceae</taxon>
        <taxon>Blastopirellula</taxon>
    </lineage>
</organism>
<dbReference type="InterPro" id="IPR017937">
    <property type="entry name" value="Thioredoxin_CS"/>
</dbReference>
<dbReference type="PANTHER" id="PTHR42852:SF17">
    <property type="entry name" value="THIOREDOXIN-LIKE PROTEIN HI_1115"/>
    <property type="match status" value="1"/>
</dbReference>
<keyword evidence="4" id="KW-0732">Signal</keyword>
<name>A0A2S8GMD6_9BACT</name>
<dbReference type="InterPro" id="IPR013740">
    <property type="entry name" value="Redoxin"/>
</dbReference>
<proteinExistence type="predicted"/>
<dbReference type="Pfam" id="PF08534">
    <property type="entry name" value="Redoxin"/>
    <property type="match status" value="1"/>
</dbReference>
<dbReference type="PROSITE" id="PS51352">
    <property type="entry name" value="THIOREDOXIN_2"/>
    <property type="match status" value="1"/>
</dbReference>
<dbReference type="GO" id="GO:0016491">
    <property type="term" value="F:oxidoreductase activity"/>
    <property type="evidence" value="ECO:0007669"/>
    <property type="project" value="InterPro"/>
</dbReference>
<dbReference type="Gene3D" id="3.40.30.10">
    <property type="entry name" value="Glutaredoxin"/>
    <property type="match status" value="1"/>
</dbReference>
<dbReference type="Proteomes" id="UP000237819">
    <property type="component" value="Unassembled WGS sequence"/>
</dbReference>
<evidence type="ECO:0000256" key="1">
    <source>
        <dbReference type="ARBA" id="ARBA00004196"/>
    </source>
</evidence>
<keyword evidence="3" id="KW-0676">Redox-active center</keyword>
<feature type="signal peptide" evidence="4">
    <location>
        <begin position="1"/>
        <end position="26"/>
    </location>
</feature>
<evidence type="ECO:0000256" key="4">
    <source>
        <dbReference type="SAM" id="SignalP"/>
    </source>
</evidence>
<feature type="domain" description="Thioredoxin" evidence="5">
    <location>
        <begin position="220"/>
        <end position="369"/>
    </location>
</feature>